<dbReference type="InterPro" id="IPR005761">
    <property type="entry name" value="UDP-N-AcMur-Glu-dNH2Pim_ligase"/>
</dbReference>
<comment type="caution">
    <text evidence="7">Lacks conserved residue(s) required for the propagation of feature annotation.</text>
</comment>
<dbReference type="Gene3D" id="3.40.1190.10">
    <property type="entry name" value="Mur-like, catalytic domain"/>
    <property type="match status" value="1"/>
</dbReference>
<dbReference type="SUPFAM" id="SSF53623">
    <property type="entry name" value="MurD-like peptide ligases, catalytic domain"/>
    <property type="match status" value="1"/>
</dbReference>
<keyword evidence="6 7" id="KW-0961">Cell wall biogenesis/degradation</keyword>
<keyword evidence="2 7" id="KW-0132">Cell division</keyword>
<evidence type="ECO:0000256" key="2">
    <source>
        <dbReference type="ARBA" id="ARBA00022618"/>
    </source>
</evidence>
<feature type="domain" description="Mur ligase N-terminal catalytic" evidence="9">
    <location>
        <begin position="41"/>
        <end position="90"/>
    </location>
</feature>
<comment type="function">
    <text evidence="7">Catalyzes the addition of an amino acid to the nucleotide precursor UDP-N-acetylmuramoyl-L-alanyl-D-glutamate (UMAG) in the biosynthesis of bacterial cell-wall peptidoglycan.</text>
</comment>
<keyword evidence="7 12" id="KW-0436">Ligase</keyword>
<feature type="binding site" evidence="7">
    <location>
        <position position="208"/>
    </location>
    <ligand>
        <name>UDP-N-acetyl-alpha-D-muramoyl-L-alanyl-D-glutamate</name>
        <dbReference type="ChEBI" id="CHEBI:83900"/>
    </ligand>
</feature>
<dbReference type="RefSeq" id="WP_377467127.1">
    <property type="nucleotide sequence ID" value="NZ_JBHUOP010000004.1"/>
</dbReference>
<feature type="binding site" evidence="7">
    <location>
        <begin position="181"/>
        <end position="182"/>
    </location>
    <ligand>
        <name>UDP-N-acetyl-alpha-D-muramoyl-L-alanyl-D-glutamate</name>
        <dbReference type="ChEBI" id="CHEBI:83900"/>
    </ligand>
</feature>
<comment type="subcellular location">
    <subcellularLocation>
        <location evidence="7 8">Cytoplasm</location>
    </subcellularLocation>
</comment>
<evidence type="ECO:0000259" key="9">
    <source>
        <dbReference type="Pfam" id="PF01225"/>
    </source>
</evidence>
<evidence type="ECO:0000256" key="3">
    <source>
        <dbReference type="ARBA" id="ARBA00022960"/>
    </source>
</evidence>
<dbReference type="Proteomes" id="UP001597391">
    <property type="component" value="Unassembled WGS sequence"/>
</dbReference>
<dbReference type="InterPro" id="IPR013221">
    <property type="entry name" value="Mur_ligase_cen"/>
</dbReference>
<feature type="binding site" evidence="7">
    <location>
        <begin position="139"/>
        <end position="145"/>
    </location>
    <ligand>
        <name>ATP</name>
        <dbReference type="ChEBI" id="CHEBI:30616"/>
    </ligand>
</feature>
<dbReference type="SUPFAM" id="SSF53244">
    <property type="entry name" value="MurD-like peptide ligases, peptide-binding domain"/>
    <property type="match status" value="1"/>
</dbReference>
<feature type="binding site" evidence="7">
    <location>
        <position position="48"/>
    </location>
    <ligand>
        <name>UDP-N-acetyl-alpha-D-muramoyl-L-alanyl-D-glutamate</name>
        <dbReference type="ChEBI" id="CHEBI:83900"/>
    </ligand>
</feature>
<dbReference type="NCBIfam" id="NF001126">
    <property type="entry name" value="PRK00139.1-4"/>
    <property type="match status" value="1"/>
</dbReference>
<keyword evidence="7" id="KW-0547">Nucleotide-binding</keyword>
<keyword evidence="13" id="KW-1185">Reference proteome</keyword>
<comment type="similarity">
    <text evidence="1 7">Belongs to the MurCDEF family. MurE subfamily.</text>
</comment>
<dbReference type="Gene3D" id="3.40.1390.10">
    <property type="entry name" value="MurE/MurF, N-terminal domain"/>
    <property type="match status" value="1"/>
</dbReference>
<evidence type="ECO:0000259" key="10">
    <source>
        <dbReference type="Pfam" id="PF02875"/>
    </source>
</evidence>
<keyword evidence="5 7" id="KW-0131">Cell cycle</keyword>
<dbReference type="InterPro" id="IPR035911">
    <property type="entry name" value="MurE/MurF_N"/>
</dbReference>
<comment type="cofactor">
    <cofactor evidence="7">
        <name>Mg(2+)</name>
        <dbReference type="ChEBI" id="CHEBI:18420"/>
    </cofactor>
</comment>
<reference evidence="13" key="1">
    <citation type="journal article" date="2019" name="Int. J. Syst. Evol. Microbiol.">
        <title>The Global Catalogue of Microorganisms (GCM) 10K type strain sequencing project: providing services to taxonomists for standard genome sequencing and annotation.</title>
        <authorList>
            <consortium name="The Broad Institute Genomics Platform"/>
            <consortium name="The Broad Institute Genome Sequencing Center for Infectious Disease"/>
            <person name="Wu L."/>
            <person name="Ma J."/>
        </authorList>
    </citation>
    <scope>NUCLEOTIDE SEQUENCE [LARGE SCALE GENOMIC DNA]</scope>
    <source>
        <strain evidence="13">KCTC 33576</strain>
    </source>
</reference>
<dbReference type="InterPro" id="IPR036565">
    <property type="entry name" value="Mur-like_cat_sf"/>
</dbReference>
<keyword evidence="7" id="KW-0067">ATP-binding</keyword>
<organism evidence="12 13">
    <name type="scientific">Populibacterium corticicola</name>
    <dbReference type="NCBI Taxonomy" id="1812826"/>
    <lineage>
        <taxon>Bacteria</taxon>
        <taxon>Bacillati</taxon>
        <taxon>Actinomycetota</taxon>
        <taxon>Actinomycetes</taxon>
        <taxon>Micrococcales</taxon>
        <taxon>Jonesiaceae</taxon>
        <taxon>Populibacterium</taxon>
    </lineage>
</organism>
<dbReference type="Pfam" id="PF08245">
    <property type="entry name" value="Mur_ligase_M"/>
    <property type="match status" value="1"/>
</dbReference>
<dbReference type="HAMAP" id="MF_00208">
    <property type="entry name" value="MurE"/>
    <property type="match status" value="1"/>
</dbReference>
<keyword evidence="7" id="KW-0460">Magnesium</keyword>
<keyword evidence="4 7" id="KW-0573">Peptidoglycan synthesis</keyword>
<evidence type="ECO:0000256" key="1">
    <source>
        <dbReference type="ARBA" id="ARBA00005898"/>
    </source>
</evidence>
<keyword evidence="7" id="KW-0963">Cytoplasm</keyword>
<comment type="PTM">
    <text evidence="7">Carboxylation is probably crucial for Mg(2+) binding and, consequently, for the gamma-phosphate positioning of ATP.</text>
</comment>
<accession>A0ABW5XH73</accession>
<protein>
    <recommendedName>
        <fullName evidence="7">UDP-N-acetylmuramyl-tripeptide synthetase</fullName>
        <ecNumber evidence="7">6.3.2.-</ecNumber>
    </recommendedName>
    <alternativeName>
        <fullName evidence="7">UDP-MurNAc-tripeptide synthetase</fullName>
    </alternativeName>
</protein>
<dbReference type="SUPFAM" id="SSF63418">
    <property type="entry name" value="MurE/MurF N-terminal domain"/>
    <property type="match status" value="1"/>
</dbReference>
<evidence type="ECO:0000313" key="12">
    <source>
        <dbReference type="EMBL" id="MFD2841202.1"/>
    </source>
</evidence>
<keyword evidence="3 7" id="KW-0133">Cell shape</keyword>
<sequence>MSSQEDLLRPLEAPAVPLRDLLVGASVQVVSPHALIDETIVSGLTVNSRQVVSGDVFVALAGLKAHGARFAASAVAQGASVILTDHAGVQVLAEQDFGDSAPVIVQGPQGDLLRGEMAQWASRIYGAPSQRLSVSGLTGTNGKTTTAFFLDAIHRWVGERTALLGTVEMRLADIAVPSTRTTVESPVLQGFFSRCVQEGIDHVTMEVSSHALALARVDGTRFGVVGFTNLQHDHLDFHHTMDEYFEAKASLFSPGFAAHGVVVADDKWGRKLAVEAAVPVDSITTRLCDEPLFDADWRVTRTGLSRDGLGVDFTLTHRQGEQIESHSPLLGAVNVSNAALATVMALRQGVSPEQIRLGLQHLAIVPGRMEVVSQPGQPLTIVDYAHTAEALEFALDSLRTTHHMDGVGRLIVVFGAAGDRDASKRPFMGAVAGEYADVIYVTDDDPYSEDPAKICDEVAAGVFMSPRFAALSEAEQHERLFVVSPREEAIAAAIASARLEDTVLIAGRGHELIQDLDGYQHELDDRVFARARLAEYEAVDEM</sequence>
<comment type="caution">
    <text evidence="12">The sequence shown here is derived from an EMBL/GenBank/DDBJ whole genome shotgun (WGS) entry which is preliminary data.</text>
</comment>
<dbReference type="InterPro" id="IPR000713">
    <property type="entry name" value="Mur_ligase_N"/>
</dbReference>
<gene>
    <name evidence="7" type="primary">murE</name>
    <name evidence="12" type="ORF">ACFSYH_11575</name>
</gene>
<feature type="modified residue" description="N6-carboxylysine" evidence="7">
    <location>
        <position position="248"/>
    </location>
</feature>
<dbReference type="EMBL" id="JBHUOP010000004">
    <property type="protein sequence ID" value="MFD2841202.1"/>
    <property type="molecule type" value="Genomic_DNA"/>
</dbReference>
<evidence type="ECO:0000256" key="7">
    <source>
        <dbReference type="HAMAP-Rule" id="MF_00208"/>
    </source>
</evidence>
<dbReference type="PANTHER" id="PTHR23135">
    <property type="entry name" value="MUR LIGASE FAMILY MEMBER"/>
    <property type="match status" value="1"/>
</dbReference>
<dbReference type="EC" id="6.3.2.-" evidence="7"/>
<evidence type="ECO:0000256" key="8">
    <source>
        <dbReference type="RuleBase" id="RU004135"/>
    </source>
</evidence>
<feature type="binding site" evidence="7">
    <location>
        <position position="216"/>
    </location>
    <ligand>
        <name>UDP-N-acetyl-alpha-D-muramoyl-L-alanyl-D-glutamate</name>
        <dbReference type="ChEBI" id="CHEBI:83900"/>
    </ligand>
</feature>
<evidence type="ECO:0000256" key="5">
    <source>
        <dbReference type="ARBA" id="ARBA00023306"/>
    </source>
</evidence>
<comment type="pathway">
    <text evidence="7 8">Cell wall biogenesis; peptidoglycan biosynthesis.</text>
</comment>
<evidence type="ECO:0000259" key="11">
    <source>
        <dbReference type="Pfam" id="PF08245"/>
    </source>
</evidence>
<dbReference type="Pfam" id="PF02875">
    <property type="entry name" value="Mur_ligase_C"/>
    <property type="match status" value="1"/>
</dbReference>
<evidence type="ECO:0000256" key="4">
    <source>
        <dbReference type="ARBA" id="ARBA00022984"/>
    </source>
</evidence>
<feature type="domain" description="Mur ligase C-terminal" evidence="10">
    <location>
        <begin position="367"/>
        <end position="509"/>
    </location>
</feature>
<evidence type="ECO:0000256" key="6">
    <source>
        <dbReference type="ARBA" id="ARBA00023316"/>
    </source>
</evidence>
<dbReference type="NCBIfam" id="TIGR01085">
    <property type="entry name" value="murE"/>
    <property type="match status" value="1"/>
</dbReference>
<dbReference type="GO" id="GO:0008765">
    <property type="term" value="F:UDP-N-acetylmuramoylalanyl-D-glutamate-2,6-diaminopimelate ligase activity"/>
    <property type="evidence" value="ECO:0007669"/>
    <property type="project" value="UniProtKB-EC"/>
</dbReference>
<evidence type="ECO:0000313" key="13">
    <source>
        <dbReference type="Proteomes" id="UP001597391"/>
    </source>
</evidence>
<dbReference type="InterPro" id="IPR004101">
    <property type="entry name" value="Mur_ligase_C"/>
</dbReference>
<name>A0ABW5XH73_9MICO</name>
<feature type="domain" description="Mur ligase central" evidence="11">
    <location>
        <begin position="138"/>
        <end position="344"/>
    </location>
</feature>
<dbReference type="InterPro" id="IPR036615">
    <property type="entry name" value="Mur_ligase_C_dom_sf"/>
</dbReference>
<dbReference type="PANTHER" id="PTHR23135:SF4">
    <property type="entry name" value="UDP-N-ACETYLMURAMOYL-L-ALANYL-D-GLUTAMATE--2,6-DIAMINOPIMELATE LIGASE MURE HOMOLOG, CHLOROPLASTIC"/>
    <property type="match status" value="1"/>
</dbReference>
<dbReference type="Gene3D" id="3.90.190.20">
    <property type="entry name" value="Mur ligase, C-terminal domain"/>
    <property type="match status" value="1"/>
</dbReference>
<proteinExistence type="inferred from homology"/>
<dbReference type="Pfam" id="PF01225">
    <property type="entry name" value="Mur_ligase"/>
    <property type="match status" value="1"/>
</dbReference>